<gene>
    <name evidence="1" type="ORF">V6N12_047878</name>
</gene>
<protein>
    <submittedName>
        <fullName evidence="1">Uncharacterized protein</fullName>
    </submittedName>
</protein>
<organism evidence="1 2">
    <name type="scientific">Hibiscus sabdariffa</name>
    <name type="common">roselle</name>
    <dbReference type="NCBI Taxonomy" id="183260"/>
    <lineage>
        <taxon>Eukaryota</taxon>
        <taxon>Viridiplantae</taxon>
        <taxon>Streptophyta</taxon>
        <taxon>Embryophyta</taxon>
        <taxon>Tracheophyta</taxon>
        <taxon>Spermatophyta</taxon>
        <taxon>Magnoliopsida</taxon>
        <taxon>eudicotyledons</taxon>
        <taxon>Gunneridae</taxon>
        <taxon>Pentapetalae</taxon>
        <taxon>rosids</taxon>
        <taxon>malvids</taxon>
        <taxon>Malvales</taxon>
        <taxon>Malvaceae</taxon>
        <taxon>Malvoideae</taxon>
        <taxon>Hibiscus</taxon>
    </lineage>
</organism>
<proteinExistence type="predicted"/>
<keyword evidence="2" id="KW-1185">Reference proteome</keyword>
<dbReference type="Proteomes" id="UP001472677">
    <property type="component" value="Unassembled WGS sequence"/>
</dbReference>
<evidence type="ECO:0000313" key="2">
    <source>
        <dbReference type="Proteomes" id="UP001472677"/>
    </source>
</evidence>
<dbReference type="EMBL" id="JBBPBM010000043">
    <property type="protein sequence ID" value="KAK8523355.1"/>
    <property type="molecule type" value="Genomic_DNA"/>
</dbReference>
<name>A0ABR2CU97_9ROSI</name>
<comment type="caution">
    <text evidence="1">The sequence shown here is derived from an EMBL/GenBank/DDBJ whole genome shotgun (WGS) entry which is preliminary data.</text>
</comment>
<accession>A0ABR2CU97</accession>
<sequence length="146" mass="16475">MLCLDPRALVLWAAFHVHCEGASFRELVVHGPARRFGQQASSRSWAVDISQDKSATFKVQSTNLYFCLIHGDSTVKFNLHRTMAGYTGFPGGPVKGKHRLYMYYISASKDRHLSNEAPGSPKRTVLPPLVKLRFFSYSAYMYGVDR</sequence>
<reference evidence="1 2" key="1">
    <citation type="journal article" date="2024" name="G3 (Bethesda)">
        <title>Genome assembly of Hibiscus sabdariffa L. provides insights into metabolisms of medicinal natural products.</title>
        <authorList>
            <person name="Kim T."/>
        </authorList>
    </citation>
    <scope>NUCLEOTIDE SEQUENCE [LARGE SCALE GENOMIC DNA]</scope>
    <source>
        <strain evidence="1">TK-2024</strain>
        <tissue evidence="1">Old leaves</tissue>
    </source>
</reference>
<evidence type="ECO:0000313" key="1">
    <source>
        <dbReference type="EMBL" id="KAK8523355.1"/>
    </source>
</evidence>